<dbReference type="InterPro" id="IPR009057">
    <property type="entry name" value="Homeodomain-like_sf"/>
</dbReference>
<dbReference type="SUPFAM" id="SSF46689">
    <property type="entry name" value="Homeodomain-like"/>
    <property type="match status" value="1"/>
</dbReference>
<dbReference type="Gene3D" id="1.10.10.60">
    <property type="entry name" value="Homeodomain-like"/>
    <property type="match status" value="1"/>
</dbReference>
<keyword evidence="2 4" id="KW-0238">DNA-binding</keyword>
<dbReference type="PANTHER" id="PTHR30055:SF238">
    <property type="entry name" value="MYCOFACTOCIN BIOSYNTHESIS TRANSCRIPTIONAL REGULATOR MFTR-RELATED"/>
    <property type="match status" value="1"/>
</dbReference>
<dbReference type="GO" id="GO:0000976">
    <property type="term" value="F:transcription cis-regulatory region binding"/>
    <property type="evidence" value="ECO:0007669"/>
    <property type="project" value="TreeGrafter"/>
</dbReference>
<dbReference type="InterPro" id="IPR041347">
    <property type="entry name" value="MftR_C"/>
</dbReference>
<keyword evidence="7" id="KW-1185">Reference proteome</keyword>
<dbReference type="GO" id="GO:0003700">
    <property type="term" value="F:DNA-binding transcription factor activity"/>
    <property type="evidence" value="ECO:0007669"/>
    <property type="project" value="TreeGrafter"/>
</dbReference>
<comment type="caution">
    <text evidence="6">The sequence shown here is derived from an EMBL/GenBank/DDBJ whole genome shotgun (WGS) entry which is preliminary data.</text>
</comment>
<organism evidence="6 7">
    <name type="scientific">Streptomyces malaysiensis</name>
    <dbReference type="NCBI Taxonomy" id="92644"/>
    <lineage>
        <taxon>Bacteria</taxon>
        <taxon>Bacillati</taxon>
        <taxon>Actinomycetota</taxon>
        <taxon>Actinomycetes</taxon>
        <taxon>Kitasatosporales</taxon>
        <taxon>Streptomycetaceae</taxon>
        <taxon>Streptomyces</taxon>
        <taxon>Streptomyces violaceusniger group</taxon>
    </lineage>
</organism>
<keyword evidence="3" id="KW-0804">Transcription</keyword>
<dbReference type="InterPro" id="IPR001647">
    <property type="entry name" value="HTH_TetR"/>
</dbReference>
<evidence type="ECO:0000256" key="3">
    <source>
        <dbReference type="ARBA" id="ARBA00023163"/>
    </source>
</evidence>
<feature type="DNA-binding region" description="H-T-H motif" evidence="4">
    <location>
        <begin position="46"/>
        <end position="65"/>
    </location>
</feature>
<accession>A0A2J7Z611</accession>
<evidence type="ECO:0000313" key="6">
    <source>
        <dbReference type="EMBL" id="PNG95711.1"/>
    </source>
</evidence>
<sequence length="207" mass="22855">MALGGYDGRMDVPRMKTRDIGRSAIREELARVALGLFSRESFEAVTLDDLAASAGVSRSTFLRYFGSKEEVVLFTFDPLGDQMAEALRARPADEDHWTTLRRAVEPAVAFLSREPAEGLALLHLVQRTPALCARLHEKQTGWRQRLVETLTESSGSRDMPPLVLHARVAAALECLMAALEHWVAIEGRQGLGSVVDEAFDALVPTKR</sequence>
<dbReference type="InterPro" id="IPR050109">
    <property type="entry name" value="HTH-type_TetR-like_transc_reg"/>
</dbReference>
<dbReference type="EMBL" id="LJIW01000001">
    <property type="protein sequence ID" value="PNG95711.1"/>
    <property type="molecule type" value="Genomic_DNA"/>
</dbReference>
<dbReference type="PROSITE" id="PS50977">
    <property type="entry name" value="HTH_TETR_2"/>
    <property type="match status" value="1"/>
</dbReference>
<evidence type="ECO:0000259" key="5">
    <source>
        <dbReference type="PROSITE" id="PS50977"/>
    </source>
</evidence>
<feature type="domain" description="HTH tetR-type" evidence="5">
    <location>
        <begin position="23"/>
        <end position="83"/>
    </location>
</feature>
<proteinExistence type="predicted"/>
<dbReference type="PANTHER" id="PTHR30055">
    <property type="entry name" value="HTH-TYPE TRANSCRIPTIONAL REGULATOR RUTR"/>
    <property type="match status" value="1"/>
</dbReference>
<dbReference type="Gene3D" id="1.10.357.10">
    <property type="entry name" value="Tetracycline Repressor, domain 2"/>
    <property type="match status" value="1"/>
</dbReference>
<evidence type="ECO:0000256" key="4">
    <source>
        <dbReference type="PROSITE-ProRule" id="PRU00335"/>
    </source>
</evidence>
<dbReference type="Proteomes" id="UP000236520">
    <property type="component" value="Unassembled WGS sequence"/>
</dbReference>
<evidence type="ECO:0000256" key="1">
    <source>
        <dbReference type="ARBA" id="ARBA00023015"/>
    </source>
</evidence>
<reference evidence="6 7" key="1">
    <citation type="submission" date="2015-09" db="EMBL/GenBank/DDBJ databases">
        <title>Genome sequence, genome mining and natural product profiling of a biocontrol bacterium Streptomyces malaysiensis F913.</title>
        <authorList>
            <person name="Xu Y."/>
            <person name="Wei J."/>
            <person name="Xie J."/>
            <person name="Li T."/>
            <person name="Zhou Z."/>
        </authorList>
    </citation>
    <scope>NUCLEOTIDE SEQUENCE [LARGE SCALE GENOMIC DNA]</scope>
    <source>
        <strain evidence="6 7">F913</strain>
    </source>
</reference>
<dbReference type="AlphaFoldDB" id="A0A2J7Z611"/>
<dbReference type="PRINTS" id="PR00455">
    <property type="entry name" value="HTHTETR"/>
</dbReference>
<dbReference type="Pfam" id="PF00440">
    <property type="entry name" value="TetR_N"/>
    <property type="match status" value="1"/>
</dbReference>
<keyword evidence="1" id="KW-0805">Transcription regulation</keyword>
<name>A0A2J7Z611_STRMQ</name>
<protein>
    <recommendedName>
        <fullName evidence="5">HTH tetR-type domain-containing protein</fullName>
    </recommendedName>
</protein>
<evidence type="ECO:0000313" key="7">
    <source>
        <dbReference type="Proteomes" id="UP000236520"/>
    </source>
</evidence>
<dbReference type="Pfam" id="PF17754">
    <property type="entry name" value="TetR_C_14"/>
    <property type="match status" value="1"/>
</dbReference>
<evidence type="ECO:0000256" key="2">
    <source>
        <dbReference type="ARBA" id="ARBA00023125"/>
    </source>
</evidence>
<gene>
    <name evidence="6" type="ORF">SMF913_11736</name>
</gene>